<name>A0ABU8FVB3_9BACI</name>
<evidence type="ECO:0000313" key="1">
    <source>
        <dbReference type="EMBL" id="MEI4829922.1"/>
    </source>
</evidence>
<proteinExistence type="predicted"/>
<dbReference type="Proteomes" id="UP001367922">
    <property type="component" value="Unassembled WGS sequence"/>
</dbReference>
<evidence type="ECO:0000313" key="2">
    <source>
        <dbReference type="Proteomes" id="UP001367922"/>
    </source>
</evidence>
<comment type="caution">
    <text evidence="1">The sequence shown here is derived from an EMBL/GenBank/DDBJ whole genome shotgun (WGS) entry which is preliminary data.</text>
</comment>
<sequence length="54" mass="6180">MNEAHHFQHELIQSEARGEKTEITVLHPIHSITVKFTNLYKKINAKGEHAACVE</sequence>
<keyword evidence="2" id="KW-1185">Reference proteome</keyword>
<dbReference type="RefSeq" id="WP_336482529.1">
    <property type="nucleotide sequence ID" value="NZ_JBAWSV010000003.1"/>
</dbReference>
<dbReference type="Gene3D" id="1.20.58.80">
    <property type="entry name" value="Phosphotransferase system, lactose/cellobiose-type IIA subunit"/>
    <property type="match status" value="1"/>
</dbReference>
<dbReference type="InterPro" id="IPR036542">
    <property type="entry name" value="PTS_IIA_lac/cel_sf"/>
</dbReference>
<gene>
    <name evidence="1" type="ORF">WAX78_10695</name>
</gene>
<dbReference type="EMBL" id="JBAWSV010000003">
    <property type="protein sequence ID" value="MEI4829922.1"/>
    <property type="molecule type" value="Genomic_DNA"/>
</dbReference>
<accession>A0ABU8FVB3</accession>
<dbReference type="SUPFAM" id="SSF46973">
    <property type="entry name" value="Enzyme IIa from lactose specific PTS, IIa-lac"/>
    <property type="match status" value="1"/>
</dbReference>
<organism evidence="1 2">
    <name type="scientific">Bacillus yunxiaonensis</name>
    <dbReference type="NCBI Taxonomy" id="3127665"/>
    <lineage>
        <taxon>Bacteria</taxon>
        <taxon>Bacillati</taxon>
        <taxon>Bacillota</taxon>
        <taxon>Bacilli</taxon>
        <taxon>Bacillales</taxon>
        <taxon>Bacillaceae</taxon>
        <taxon>Bacillus</taxon>
    </lineage>
</organism>
<protein>
    <submittedName>
        <fullName evidence="1">Uncharacterized protein</fullName>
    </submittedName>
</protein>
<reference evidence="1 2" key="1">
    <citation type="submission" date="2024-01" db="EMBL/GenBank/DDBJ databases">
        <title>Seven novel Bacillus-like species.</title>
        <authorList>
            <person name="Liu G."/>
        </authorList>
    </citation>
    <scope>NUCLEOTIDE SEQUENCE [LARGE SCALE GENOMIC DNA]</scope>
    <source>
        <strain evidence="1 2">FJAT-53711</strain>
    </source>
</reference>